<accession>A0A1L8E160</accession>
<dbReference type="PANTHER" id="PTHR48043">
    <property type="entry name" value="EG:EG0003.4 PROTEIN-RELATED"/>
    <property type="match status" value="1"/>
</dbReference>
<dbReference type="CDD" id="cd03784">
    <property type="entry name" value="GT1_Gtf-like"/>
    <property type="match status" value="1"/>
</dbReference>
<dbReference type="EC" id="2.4.1.17" evidence="5"/>
<dbReference type="FunFam" id="3.40.50.2000:FF:000021">
    <property type="entry name" value="UDP-glucuronosyltransferase"/>
    <property type="match status" value="1"/>
</dbReference>
<feature type="signal peptide" evidence="5">
    <location>
        <begin position="1"/>
        <end position="18"/>
    </location>
</feature>
<dbReference type="InterPro" id="IPR002213">
    <property type="entry name" value="UDP_glucos_trans"/>
</dbReference>
<evidence type="ECO:0000256" key="1">
    <source>
        <dbReference type="ARBA" id="ARBA00009995"/>
    </source>
</evidence>
<evidence type="ECO:0000313" key="6">
    <source>
        <dbReference type="EMBL" id="JAV12468.1"/>
    </source>
</evidence>
<dbReference type="Pfam" id="PF00201">
    <property type="entry name" value="UDPGT"/>
    <property type="match status" value="1"/>
</dbReference>
<proteinExistence type="inferred from homology"/>
<dbReference type="InterPro" id="IPR050271">
    <property type="entry name" value="UDP-glycosyltransferase"/>
</dbReference>
<organism evidence="6">
    <name type="scientific">Nyssomyia neivai</name>
    <dbReference type="NCBI Taxonomy" id="330878"/>
    <lineage>
        <taxon>Eukaryota</taxon>
        <taxon>Metazoa</taxon>
        <taxon>Ecdysozoa</taxon>
        <taxon>Arthropoda</taxon>
        <taxon>Hexapoda</taxon>
        <taxon>Insecta</taxon>
        <taxon>Pterygota</taxon>
        <taxon>Neoptera</taxon>
        <taxon>Endopterygota</taxon>
        <taxon>Diptera</taxon>
        <taxon>Nematocera</taxon>
        <taxon>Psychodoidea</taxon>
        <taxon>Psychodidae</taxon>
        <taxon>Nyssomyia</taxon>
    </lineage>
</organism>
<comment type="catalytic activity">
    <reaction evidence="5">
        <text>glucuronate acceptor + UDP-alpha-D-glucuronate = acceptor beta-D-glucuronoside + UDP + H(+)</text>
        <dbReference type="Rhea" id="RHEA:21032"/>
        <dbReference type="ChEBI" id="CHEBI:15378"/>
        <dbReference type="ChEBI" id="CHEBI:58052"/>
        <dbReference type="ChEBI" id="CHEBI:58223"/>
        <dbReference type="ChEBI" id="CHEBI:132367"/>
        <dbReference type="ChEBI" id="CHEBI:132368"/>
        <dbReference type="EC" id="2.4.1.17"/>
    </reaction>
</comment>
<protein>
    <recommendedName>
        <fullName evidence="5">UDP-glucuronosyltransferase</fullName>
        <ecNumber evidence="5">2.4.1.17</ecNumber>
    </recommendedName>
</protein>
<keyword evidence="5" id="KW-1133">Transmembrane helix</keyword>
<dbReference type="PANTHER" id="PTHR48043:SF159">
    <property type="entry name" value="EG:EG0003.4 PROTEIN-RELATED"/>
    <property type="match status" value="1"/>
</dbReference>
<dbReference type="GO" id="GO:0016020">
    <property type="term" value="C:membrane"/>
    <property type="evidence" value="ECO:0007669"/>
    <property type="project" value="UniProtKB-SubCell"/>
</dbReference>
<sequence length="523" mass="60045">MKMNFLFFLCVLPCFVSAANILVLETTPSPSHHIWMKTLLTALAQRGHNVTSLSADHVKEKIPNLHYIHMEKVYEVLYDTSSEDHTEHIDFLNMGQVNVYDQFNTMVSYIRQSFKGMLMSKGYKQLLAYPDDFKFDLVIHDFISAPMLINFVEKFGNPPIIGATAFYSASLASELLGGILAPSYVPYPLVNMRTTNFWGRLSNFLLVYYDKYYRQNIIAAEHGELLKKDFPNGADVRELMKRTKIVLLNKHPALDVNEPLMSNVISVGGLQIQRNRGLPEDLQKILDDAKDGVILFSLGTNVKSAELGDARQEEILEAFRALPQYTIIWKFEATSLPVKVPPNVIIRKFVPQSDLLAHPNLRLFISHCGLLSTQEAVWYGVPILGLPIFVDQHHNLEINLKTGAAEQGDLTTIERHTFRRLIEQMMKDPKYRQKAKERSKIFQDQKENPLERAVWWTEFVLRHPNMTFMRSDSLDLNIPIRHSWDVLAFIFSLIAVVVLIIFKITCYLIKNLCRSTSLKSKRD</sequence>
<comment type="similarity">
    <text evidence="1 4">Belongs to the UDP-glycosyltransferase family.</text>
</comment>
<keyword evidence="2 4" id="KW-0328">Glycosyltransferase</keyword>
<feature type="transmembrane region" description="Helical" evidence="5">
    <location>
        <begin position="486"/>
        <end position="509"/>
    </location>
</feature>
<evidence type="ECO:0000256" key="2">
    <source>
        <dbReference type="ARBA" id="ARBA00022676"/>
    </source>
</evidence>
<reference evidence="6" key="1">
    <citation type="submission" date="2016-12" db="EMBL/GenBank/DDBJ databases">
        <title>An insight into the sialome and mialome of the sand fly, Nyssomyia neivai.</title>
        <authorList>
            <person name="Sebastian V."/>
            <person name="Goulart T.M."/>
            <person name="Oliveira W."/>
            <person name="Calvo E."/>
            <person name="Oliveira L.F."/>
            <person name="Pinto M.C."/>
            <person name="Rosselino A.M."/>
            <person name="Ribeiro J.M."/>
        </authorList>
    </citation>
    <scope>NUCLEOTIDE SEQUENCE</scope>
</reference>
<keyword evidence="5" id="KW-0472">Membrane</keyword>
<evidence type="ECO:0000256" key="3">
    <source>
        <dbReference type="ARBA" id="ARBA00022679"/>
    </source>
</evidence>
<keyword evidence="3 4" id="KW-0808">Transferase</keyword>
<dbReference type="PROSITE" id="PS00375">
    <property type="entry name" value="UDPGT"/>
    <property type="match status" value="1"/>
</dbReference>
<dbReference type="EMBL" id="GFDF01001616">
    <property type="protein sequence ID" value="JAV12468.1"/>
    <property type="molecule type" value="Transcribed_RNA"/>
</dbReference>
<evidence type="ECO:0000256" key="5">
    <source>
        <dbReference type="RuleBase" id="RU362059"/>
    </source>
</evidence>
<dbReference type="GO" id="GO:0015020">
    <property type="term" value="F:glucuronosyltransferase activity"/>
    <property type="evidence" value="ECO:0007669"/>
    <property type="project" value="UniProtKB-EC"/>
</dbReference>
<dbReference type="SUPFAM" id="SSF53756">
    <property type="entry name" value="UDP-Glycosyltransferase/glycogen phosphorylase"/>
    <property type="match status" value="1"/>
</dbReference>
<evidence type="ECO:0000256" key="4">
    <source>
        <dbReference type="RuleBase" id="RU003718"/>
    </source>
</evidence>
<dbReference type="AlphaFoldDB" id="A0A1L8E160"/>
<dbReference type="Gene3D" id="3.40.50.2000">
    <property type="entry name" value="Glycogen Phosphorylase B"/>
    <property type="match status" value="2"/>
</dbReference>
<feature type="chain" id="PRO_5011822452" description="UDP-glucuronosyltransferase" evidence="5">
    <location>
        <begin position="19"/>
        <end position="523"/>
    </location>
</feature>
<dbReference type="InterPro" id="IPR035595">
    <property type="entry name" value="UDP_glycos_trans_CS"/>
</dbReference>
<keyword evidence="5" id="KW-0732">Signal</keyword>
<comment type="subcellular location">
    <subcellularLocation>
        <location evidence="5">Membrane</location>
        <topology evidence="5">Single-pass membrane protein</topology>
    </subcellularLocation>
</comment>
<name>A0A1L8E160_9DIPT</name>
<keyword evidence="5" id="KW-0812">Transmembrane</keyword>